<name>A0A183INB7_9BILA</name>
<organism evidence="12">
    <name type="scientific">Soboliphyme baturini</name>
    <dbReference type="NCBI Taxonomy" id="241478"/>
    <lineage>
        <taxon>Eukaryota</taxon>
        <taxon>Metazoa</taxon>
        <taxon>Ecdysozoa</taxon>
        <taxon>Nematoda</taxon>
        <taxon>Enoplea</taxon>
        <taxon>Dorylaimia</taxon>
        <taxon>Dioctophymatida</taxon>
        <taxon>Dioctophymatoidea</taxon>
        <taxon>Soboliphymatidae</taxon>
        <taxon>Soboliphyme</taxon>
    </lineage>
</organism>
<feature type="transmembrane region" description="Helical" evidence="8">
    <location>
        <begin position="296"/>
        <end position="320"/>
    </location>
</feature>
<evidence type="ECO:0000313" key="12">
    <source>
        <dbReference type="WBParaSite" id="SBAD_0000532301-mRNA-1"/>
    </source>
</evidence>
<dbReference type="SUPFAM" id="SSF57196">
    <property type="entry name" value="EGF/Laminin"/>
    <property type="match status" value="1"/>
</dbReference>
<keyword evidence="1" id="KW-0880">Kelch repeat</keyword>
<evidence type="ECO:0000256" key="1">
    <source>
        <dbReference type="ARBA" id="ARBA00022441"/>
    </source>
</evidence>
<dbReference type="PROSITE" id="PS01248">
    <property type="entry name" value="EGF_LAM_1"/>
    <property type="match status" value="1"/>
</dbReference>
<dbReference type="Pfam" id="PF00053">
    <property type="entry name" value="EGF_laminin"/>
    <property type="match status" value="1"/>
</dbReference>
<reference evidence="12" key="1">
    <citation type="submission" date="2016-06" db="UniProtKB">
        <authorList>
            <consortium name="WormBaseParasite"/>
        </authorList>
    </citation>
    <scope>IDENTIFICATION</scope>
</reference>
<feature type="domain" description="Laminin EGF-like" evidence="9">
    <location>
        <begin position="124"/>
        <end position="158"/>
    </location>
</feature>
<dbReference type="PANTHER" id="PTHR46376:SF2">
    <property type="entry name" value="DISTRACTED, ISOFORM B"/>
    <property type="match status" value="1"/>
</dbReference>
<dbReference type="EMBL" id="UZAM01008761">
    <property type="protein sequence ID" value="VDP06301.1"/>
    <property type="molecule type" value="Genomic_DNA"/>
</dbReference>
<dbReference type="CDD" id="cd00055">
    <property type="entry name" value="EGF_Lam"/>
    <property type="match status" value="2"/>
</dbReference>
<dbReference type="InterPro" id="IPR056732">
    <property type="entry name" value="GBD_ATRN"/>
</dbReference>
<dbReference type="Pfam" id="PF24972">
    <property type="entry name" value="GBD_ATRN"/>
    <property type="match status" value="2"/>
</dbReference>
<accession>A0A183INB7</accession>
<proteinExistence type="predicted"/>
<keyword evidence="8" id="KW-1133">Transmembrane helix</keyword>
<keyword evidence="4" id="KW-1015">Disulfide bond</keyword>
<reference evidence="10 11" key="2">
    <citation type="submission" date="2018-11" db="EMBL/GenBank/DDBJ databases">
        <authorList>
            <consortium name="Pathogen Informatics"/>
        </authorList>
    </citation>
    <scope>NUCLEOTIDE SEQUENCE [LARGE SCALE GENOMIC DNA]</scope>
</reference>
<dbReference type="Pfam" id="PF24973">
    <property type="entry name" value="EGF_LMN_ATRN"/>
    <property type="match status" value="1"/>
</dbReference>
<dbReference type="InterPro" id="IPR002049">
    <property type="entry name" value="LE_dom"/>
</dbReference>
<keyword evidence="3" id="KW-0677">Repeat</keyword>
<dbReference type="WBParaSite" id="SBAD_0000532301-mRNA-1">
    <property type="protein sequence ID" value="SBAD_0000532301-mRNA-1"/>
    <property type="gene ID" value="SBAD_0000532301"/>
</dbReference>
<keyword evidence="11" id="KW-1185">Reference proteome</keyword>
<evidence type="ECO:0000256" key="5">
    <source>
        <dbReference type="ARBA" id="ARBA00023180"/>
    </source>
</evidence>
<dbReference type="Proteomes" id="UP000270296">
    <property type="component" value="Unassembled WGS sequence"/>
</dbReference>
<evidence type="ECO:0000256" key="6">
    <source>
        <dbReference type="ARBA" id="ARBA00023292"/>
    </source>
</evidence>
<evidence type="ECO:0000313" key="10">
    <source>
        <dbReference type="EMBL" id="VDP06301.1"/>
    </source>
</evidence>
<keyword evidence="5" id="KW-0325">Glycoprotein</keyword>
<keyword evidence="2" id="KW-0732">Signal</keyword>
<protein>
    <submittedName>
        <fullName evidence="12">Laminin EGF-like domain-containing protein</fullName>
    </submittedName>
</protein>
<evidence type="ECO:0000256" key="8">
    <source>
        <dbReference type="SAM" id="Phobius"/>
    </source>
</evidence>
<dbReference type="AlphaFoldDB" id="A0A183INB7"/>
<dbReference type="InterPro" id="IPR051568">
    <property type="entry name" value="LZTR1/Attractin"/>
</dbReference>
<keyword evidence="8" id="KW-0812">Transmembrane</keyword>
<keyword evidence="8" id="KW-0472">Membrane</keyword>
<dbReference type="SMART" id="SM00180">
    <property type="entry name" value="EGF_Lam"/>
    <property type="match status" value="2"/>
</dbReference>
<feature type="region of interest" description="Disordered" evidence="7">
    <location>
        <begin position="417"/>
        <end position="440"/>
    </location>
</feature>
<evidence type="ECO:0000256" key="4">
    <source>
        <dbReference type="ARBA" id="ARBA00023157"/>
    </source>
</evidence>
<keyword evidence="6" id="KW-0424">Laminin EGF-like domain</keyword>
<evidence type="ECO:0000259" key="9">
    <source>
        <dbReference type="PROSITE" id="PS01248"/>
    </source>
</evidence>
<dbReference type="OrthoDB" id="9998912at2759"/>
<evidence type="ECO:0000256" key="3">
    <source>
        <dbReference type="ARBA" id="ARBA00022737"/>
    </source>
</evidence>
<dbReference type="InterPro" id="IPR056863">
    <property type="entry name" value="LMN_ATRN_NET-like_EGF"/>
</dbReference>
<evidence type="ECO:0000313" key="11">
    <source>
        <dbReference type="Proteomes" id="UP000270296"/>
    </source>
</evidence>
<dbReference type="GO" id="GO:0005794">
    <property type="term" value="C:Golgi apparatus"/>
    <property type="evidence" value="ECO:0007669"/>
    <property type="project" value="TreeGrafter"/>
</dbReference>
<dbReference type="PANTHER" id="PTHR46376">
    <property type="entry name" value="LEUCINE-ZIPPER-LIKE TRANSCRIPTIONAL REGULATOR 1"/>
    <property type="match status" value="1"/>
</dbReference>
<gene>
    <name evidence="10" type="ORF">SBAD_LOCUS5113</name>
</gene>
<evidence type="ECO:0000256" key="2">
    <source>
        <dbReference type="ARBA" id="ARBA00022729"/>
    </source>
</evidence>
<dbReference type="Gene3D" id="2.10.25.10">
    <property type="entry name" value="Laminin"/>
    <property type="match status" value="1"/>
</dbReference>
<evidence type="ECO:0000256" key="7">
    <source>
        <dbReference type="SAM" id="MobiDB-lite"/>
    </source>
</evidence>
<sequence length="440" mass="49109">MYATVQKKSENKLIAEIPSEDRSQCHTALFLEIECSSFLTCESCQLFSTHCGWCDDGSRTGLGTCLPGGNDGPVDWYVTSRSFRRNSDLCPSKNWYFVQCQCNGHGTCANTTYAADTDSVPLKCLSCQDKTMGHHCERCVDGYYGNALNGGNCTRCDCNGKATQCDPYKGNCFCMTKGVSGFNCDKCEQKYVRVGDELTIDFVFTFNLNSEDDAHITQINFMTRPPKENTDVTAFAGDKERRFLMGSACHEIERRFGADEFSFGTDANTTFFIYLYDFKSPIIIQISFAQTPTIDWMKFFITFALCFFILLVVAFALWKIKQRFDVYQRRQRMFVEMAQMASRPFASVELDLSLTSPGSKQAATQVAIEPCSNYRAGVVTVAVRLPTGGRKYVPNGQSGFAVASALCFLTPNQLAQLQTPPSPVPDPKAKRKRPPCLFSS</sequence>